<dbReference type="OrthoDB" id="238366at2"/>
<dbReference type="GO" id="GO:0005525">
    <property type="term" value="F:GTP binding"/>
    <property type="evidence" value="ECO:0007669"/>
    <property type="project" value="InterPro"/>
</dbReference>
<dbReference type="EMBL" id="CP018632">
    <property type="protein sequence ID" value="ASJ71397.1"/>
    <property type="molecule type" value="Genomic_DNA"/>
</dbReference>
<sequence>MNLRSLFRGSTHSAAWYIALVVLLPVFSLSLLGVAWLWQNDRLLQVLAIWLGATLIGYTAFILWSRHREANHSTDLPKQTKTDEAVEQLPDSLDERQDWTEQDRAVWRQVSLIIESRLAEELAWQSLPDESLQLLSAVSSHYHPDIKRSPGGAERSNRLEYRFTLPEALLVLSVASERYRHVILQHIPFAEKVTVASLVTLYSKQQNIKTGYMWFNTARRTLRLANPVAAAIGELKDQFTNRVFDHLSVNVQKDLKRLLLQEVVQVGIDLYSGKLKTSANELQEFRSSAYQQDIQQPAPASEPLRIVIAGQTSAGKSSLVNALADTLEAEVDILPTTDRTVTHRLQLDGAAPMHIIDTVGLNHTIDEPASLMQLAMQADMLLLVVRANQPARAPDQQVWQALQQGFAALPRRRMPPIMLVMTHVDQLTPKALWEPPYALDSDDRKASNIRDALLSATSQIGLPAETPAIPVCLSVDKGRYNVDAVAAQLMMLQDNATLTQLNRRRVERGEQSFSWRERWSQVKRLGQVLGRAAVSSSADKPD</sequence>
<dbReference type="Proteomes" id="UP000250079">
    <property type="component" value="Chromosome"/>
</dbReference>
<keyword evidence="3" id="KW-0378">Hydrolase</keyword>
<feature type="transmembrane region" description="Helical" evidence="1">
    <location>
        <begin position="44"/>
        <end position="64"/>
    </location>
</feature>
<gene>
    <name evidence="3" type="primary">mnmE_1</name>
    <name evidence="3" type="ORF">IMCC3135_06450</name>
</gene>
<dbReference type="KEGG" id="gai:IMCC3135_06450"/>
<feature type="transmembrane region" description="Helical" evidence="1">
    <location>
        <begin position="14"/>
        <end position="38"/>
    </location>
</feature>
<dbReference type="GO" id="GO:0005829">
    <property type="term" value="C:cytosol"/>
    <property type="evidence" value="ECO:0007669"/>
    <property type="project" value="TreeGrafter"/>
</dbReference>
<dbReference type="InterPro" id="IPR027417">
    <property type="entry name" value="P-loop_NTPase"/>
</dbReference>
<dbReference type="EC" id="3.6.-.-" evidence="3"/>
<dbReference type="GO" id="GO:0030488">
    <property type="term" value="P:tRNA methylation"/>
    <property type="evidence" value="ECO:0007669"/>
    <property type="project" value="TreeGrafter"/>
</dbReference>
<dbReference type="SUPFAM" id="SSF52540">
    <property type="entry name" value="P-loop containing nucleoside triphosphate hydrolases"/>
    <property type="match status" value="1"/>
</dbReference>
<organism evidence="3 4">
    <name type="scientific">Granulosicoccus antarcticus IMCC3135</name>
    <dbReference type="NCBI Taxonomy" id="1192854"/>
    <lineage>
        <taxon>Bacteria</taxon>
        <taxon>Pseudomonadati</taxon>
        <taxon>Pseudomonadota</taxon>
        <taxon>Gammaproteobacteria</taxon>
        <taxon>Chromatiales</taxon>
        <taxon>Granulosicoccaceae</taxon>
        <taxon>Granulosicoccus</taxon>
    </lineage>
</organism>
<protein>
    <submittedName>
        <fullName evidence="3">tRNA modification GTPase MnmE</fullName>
        <ecNumber evidence="3">3.6.-.-</ecNumber>
    </submittedName>
</protein>
<dbReference type="CDD" id="cd00882">
    <property type="entry name" value="Ras_like_GTPase"/>
    <property type="match status" value="1"/>
</dbReference>
<dbReference type="PANTHER" id="PTHR42714">
    <property type="entry name" value="TRNA MODIFICATION GTPASE GTPBP3"/>
    <property type="match status" value="1"/>
</dbReference>
<keyword evidence="1" id="KW-0812">Transmembrane</keyword>
<dbReference type="GO" id="GO:0002098">
    <property type="term" value="P:tRNA wobble uridine modification"/>
    <property type="evidence" value="ECO:0007669"/>
    <property type="project" value="TreeGrafter"/>
</dbReference>
<dbReference type="Gene3D" id="3.40.50.300">
    <property type="entry name" value="P-loop containing nucleotide triphosphate hydrolases"/>
    <property type="match status" value="1"/>
</dbReference>
<reference evidence="3 4" key="1">
    <citation type="submission" date="2016-12" db="EMBL/GenBank/DDBJ databases">
        <authorList>
            <person name="Song W.-J."/>
            <person name="Kurnit D.M."/>
        </authorList>
    </citation>
    <scope>NUCLEOTIDE SEQUENCE [LARGE SCALE GENOMIC DNA]</scope>
    <source>
        <strain evidence="3 4">IMCC3135</strain>
    </source>
</reference>
<evidence type="ECO:0000313" key="3">
    <source>
        <dbReference type="EMBL" id="ASJ71397.1"/>
    </source>
</evidence>
<dbReference type="InterPro" id="IPR006073">
    <property type="entry name" value="GTP-bd"/>
</dbReference>
<keyword evidence="1" id="KW-1133">Transmembrane helix</keyword>
<dbReference type="AlphaFoldDB" id="A0A2Z2NUQ4"/>
<evidence type="ECO:0000313" key="4">
    <source>
        <dbReference type="Proteomes" id="UP000250079"/>
    </source>
</evidence>
<dbReference type="RefSeq" id="WP_088916840.1">
    <property type="nucleotide sequence ID" value="NZ_CP018632.1"/>
</dbReference>
<dbReference type="PANTHER" id="PTHR42714:SF2">
    <property type="entry name" value="TRNA MODIFICATION GTPASE GTPBP3, MITOCHONDRIAL"/>
    <property type="match status" value="1"/>
</dbReference>
<accession>A0A2Z2NUQ4</accession>
<keyword evidence="4" id="KW-1185">Reference proteome</keyword>
<proteinExistence type="predicted"/>
<feature type="domain" description="G" evidence="2">
    <location>
        <begin position="305"/>
        <end position="404"/>
    </location>
</feature>
<dbReference type="GO" id="GO:0016787">
    <property type="term" value="F:hydrolase activity"/>
    <property type="evidence" value="ECO:0007669"/>
    <property type="project" value="UniProtKB-KW"/>
</dbReference>
<keyword evidence="1" id="KW-0472">Membrane</keyword>
<evidence type="ECO:0000256" key="1">
    <source>
        <dbReference type="SAM" id="Phobius"/>
    </source>
</evidence>
<dbReference type="Pfam" id="PF01926">
    <property type="entry name" value="MMR_HSR1"/>
    <property type="match status" value="1"/>
</dbReference>
<evidence type="ECO:0000259" key="2">
    <source>
        <dbReference type="Pfam" id="PF01926"/>
    </source>
</evidence>
<name>A0A2Z2NUQ4_9GAMM</name>